<gene>
    <name evidence="1" type="ORF">IAA52_09015</name>
</gene>
<dbReference type="Proteomes" id="UP000824260">
    <property type="component" value="Unassembled WGS sequence"/>
</dbReference>
<dbReference type="AlphaFoldDB" id="A0A9D1CWM5"/>
<accession>A0A9D1CWM5</accession>
<reference evidence="1" key="2">
    <citation type="journal article" date="2021" name="PeerJ">
        <title>Extensive microbial diversity within the chicken gut microbiome revealed by metagenomics and culture.</title>
        <authorList>
            <person name="Gilroy R."/>
            <person name="Ravi A."/>
            <person name="Getino M."/>
            <person name="Pursley I."/>
            <person name="Horton D.L."/>
            <person name="Alikhan N.F."/>
            <person name="Baker D."/>
            <person name="Gharbi K."/>
            <person name="Hall N."/>
            <person name="Watson M."/>
            <person name="Adriaenssens E.M."/>
            <person name="Foster-Nyarko E."/>
            <person name="Jarju S."/>
            <person name="Secka A."/>
            <person name="Antonio M."/>
            <person name="Oren A."/>
            <person name="Chaudhuri R.R."/>
            <person name="La Ragione R."/>
            <person name="Hildebrand F."/>
            <person name="Pallen M.J."/>
        </authorList>
    </citation>
    <scope>NUCLEOTIDE SEQUENCE</scope>
    <source>
        <strain evidence="1">ChiSjej6B24-2974</strain>
    </source>
</reference>
<evidence type="ECO:0000313" key="1">
    <source>
        <dbReference type="EMBL" id="HIQ83227.1"/>
    </source>
</evidence>
<organism evidence="1 2">
    <name type="scientific">Candidatus Pullichristensenella stercorigallinarum</name>
    <dbReference type="NCBI Taxonomy" id="2840909"/>
    <lineage>
        <taxon>Bacteria</taxon>
        <taxon>Bacillati</taxon>
        <taxon>Bacillota</taxon>
        <taxon>Clostridia</taxon>
        <taxon>Candidatus Pullichristensenella</taxon>
    </lineage>
</organism>
<reference evidence="1" key="1">
    <citation type="submission" date="2020-10" db="EMBL/GenBank/DDBJ databases">
        <authorList>
            <person name="Gilroy R."/>
        </authorList>
    </citation>
    <scope>NUCLEOTIDE SEQUENCE</scope>
    <source>
        <strain evidence="1">ChiSjej6B24-2974</strain>
    </source>
</reference>
<dbReference type="EMBL" id="DVFZ01000089">
    <property type="protein sequence ID" value="HIQ83227.1"/>
    <property type="molecule type" value="Genomic_DNA"/>
</dbReference>
<comment type="caution">
    <text evidence="1">The sequence shown here is derived from an EMBL/GenBank/DDBJ whole genome shotgun (WGS) entry which is preliminary data.</text>
</comment>
<name>A0A9D1CWM5_9FIRM</name>
<proteinExistence type="predicted"/>
<evidence type="ECO:0000313" key="2">
    <source>
        <dbReference type="Proteomes" id="UP000824260"/>
    </source>
</evidence>
<sequence length="103" mass="11311">MKRRGWVIALCVMALMVGAFYGAASLNARQASQEQRALLEEAIQRALVTCYAVEGRYPSSLQYLEENYGVDVDEEHYAVFFSSFADNVLPTVRVVALGEGAGT</sequence>
<protein>
    <submittedName>
        <fullName evidence="1">Uncharacterized protein</fullName>
    </submittedName>
</protein>